<dbReference type="AlphaFoldDB" id="A0A140LCW4"/>
<dbReference type="CDD" id="cd24036">
    <property type="entry name" value="ASKHA_NBD_BcrAD_BadFG_HgdC_HadI"/>
    <property type="match status" value="1"/>
</dbReference>
<dbReference type="GO" id="GO:0051536">
    <property type="term" value="F:iron-sulfur cluster binding"/>
    <property type="evidence" value="ECO:0007669"/>
    <property type="project" value="UniProtKB-KW"/>
</dbReference>
<evidence type="ECO:0000313" key="6">
    <source>
        <dbReference type="EMBL" id="KXG78389.1"/>
    </source>
</evidence>
<dbReference type="InterPro" id="IPR008275">
    <property type="entry name" value="CoA_E_activase_dom"/>
</dbReference>
<dbReference type="GO" id="GO:0046872">
    <property type="term" value="F:metal ion binding"/>
    <property type="evidence" value="ECO:0007669"/>
    <property type="project" value="UniProtKB-KW"/>
</dbReference>
<evidence type="ECO:0000256" key="1">
    <source>
        <dbReference type="ARBA" id="ARBA00001966"/>
    </source>
</evidence>
<keyword evidence="3" id="KW-0408">Iron</keyword>
<sequence length="415" mass="45292">MLNILEKKAAKGEKVFSESIAVMGARLKEDVVEKIKSFGAEIINLTCTGEERTFDVEPEGDLLRNYAESLLNLTPCMRMAKDRNILEGKRFKGIIYNTIKFCDFYAYEYAELKDKLDIPLLKIETDYTDSGSGQILTRVDAFLESIGMKKVEKEKARGGYFAGIDSGSTSANVVIIDENKNIISYSIVPTGPKALESARKAFELALKDAGLKENDIKKVVATGYGRVSIPFAEKTVTEITCHGKGAFFMDSAVRTVIDIGGQDSKVIRLDDEGNVVDFVMNDKCSAGTGRFLEVMARTLGVSIEEMGKVTDKAREDITITSMCTVFAESEVISLIAENKDQRDIIHALNKAVASKAVSLIERIGRKGSYMMTGGVAKNRGVVNAIEKKLGEKILIPPEPQIIGALGAALIALEGK</sequence>
<proteinExistence type="predicted"/>
<dbReference type="PANTHER" id="PTHR32329:SF2">
    <property type="entry name" value="BIFUNCTIONAL PROTEIN [INCLUDES 2-HYDROXYACYL-COA DEHYDRATASE (N-TER) AND ITS ACTIVATOR DOMAIN (C_TERM)"/>
    <property type="match status" value="1"/>
</dbReference>
<evidence type="ECO:0000256" key="3">
    <source>
        <dbReference type="ARBA" id="ARBA00023004"/>
    </source>
</evidence>
<keyword evidence="6" id="KW-0378">Hydrolase</keyword>
<dbReference type="Gene3D" id="3.40.50.11900">
    <property type="match status" value="1"/>
</dbReference>
<dbReference type="InParanoid" id="A0A140LCW4"/>
<comment type="caution">
    <text evidence="6">The sequence shown here is derived from an EMBL/GenBank/DDBJ whole genome shotgun (WGS) entry which is preliminary data.</text>
</comment>
<name>A0A140LCW4_9FIRM</name>
<protein>
    <submittedName>
        <fullName evidence="6">R-phenyllactate dehydratase activator</fullName>
        <ecNumber evidence="6">3.-.-.-</ecNumber>
    </submittedName>
</protein>
<feature type="domain" description="ATPase BadF/BadG/BcrA/BcrD type" evidence="5">
    <location>
        <begin position="163"/>
        <end position="411"/>
    </location>
</feature>
<organism evidence="6 7">
    <name type="scientific">Fervidicola ferrireducens</name>
    <dbReference type="NCBI Taxonomy" id="520764"/>
    <lineage>
        <taxon>Bacteria</taxon>
        <taxon>Bacillati</taxon>
        <taxon>Bacillota</taxon>
        <taxon>Clostridia</taxon>
        <taxon>Thermosediminibacterales</taxon>
        <taxon>Thermosediminibacteraceae</taxon>
        <taxon>Fervidicola</taxon>
    </lineage>
</organism>
<dbReference type="Pfam" id="PF06050">
    <property type="entry name" value="HGD-D"/>
    <property type="match status" value="1"/>
</dbReference>
<dbReference type="Gene3D" id="3.30.420.40">
    <property type="match status" value="2"/>
</dbReference>
<dbReference type="PANTHER" id="PTHR32329">
    <property type="entry name" value="BIFUNCTIONAL PROTEIN [INCLUDES 2-HYDROXYACYL-COA DEHYDRATASE (N-TER) AND ITS ACTIVATOR DOMAIN (C_TERM)-RELATED"/>
    <property type="match status" value="1"/>
</dbReference>
<gene>
    <name evidence="6" type="primary">fldI_1</name>
    <name evidence="6" type="ORF">AN618_04550</name>
</gene>
<dbReference type="PATRIC" id="fig|520764.3.peg.480"/>
<dbReference type="NCBIfam" id="TIGR00241">
    <property type="entry name" value="CoA_E_activ"/>
    <property type="match status" value="1"/>
</dbReference>
<dbReference type="InterPro" id="IPR043129">
    <property type="entry name" value="ATPase_NBD"/>
</dbReference>
<keyword evidence="7" id="KW-1185">Reference proteome</keyword>
<dbReference type="EC" id="3.-.-.-" evidence="6"/>
<evidence type="ECO:0000256" key="2">
    <source>
        <dbReference type="ARBA" id="ARBA00022723"/>
    </source>
</evidence>
<dbReference type="SUPFAM" id="SSF53067">
    <property type="entry name" value="Actin-like ATPase domain"/>
    <property type="match status" value="1"/>
</dbReference>
<keyword evidence="2" id="KW-0479">Metal-binding</keyword>
<comment type="cofactor">
    <cofactor evidence="1">
        <name>[4Fe-4S] cluster</name>
        <dbReference type="ChEBI" id="CHEBI:49883"/>
    </cofactor>
</comment>
<dbReference type="Pfam" id="PF01869">
    <property type="entry name" value="BcrAD_BadFG"/>
    <property type="match status" value="1"/>
</dbReference>
<evidence type="ECO:0000256" key="4">
    <source>
        <dbReference type="ARBA" id="ARBA00023014"/>
    </source>
</evidence>
<accession>A0A140LCW4</accession>
<dbReference type="Proteomes" id="UP000070427">
    <property type="component" value="Unassembled WGS sequence"/>
</dbReference>
<dbReference type="InterPro" id="IPR051805">
    <property type="entry name" value="Dehydratase_Activator_Redct"/>
</dbReference>
<evidence type="ECO:0000259" key="5">
    <source>
        <dbReference type="Pfam" id="PF01869"/>
    </source>
</evidence>
<evidence type="ECO:0000313" key="7">
    <source>
        <dbReference type="Proteomes" id="UP000070427"/>
    </source>
</evidence>
<dbReference type="GO" id="GO:0016787">
    <property type="term" value="F:hydrolase activity"/>
    <property type="evidence" value="ECO:0007669"/>
    <property type="project" value="UniProtKB-KW"/>
</dbReference>
<reference evidence="6 7" key="1">
    <citation type="submission" date="2015-12" db="EMBL/GenBank/DDBJ databases">
        <title>Draft genome sequnece of Fervidicola ferrireducens strain Y170.</title>
        <authorList>
            <person name="Patel B.K."/>
        </authorList>
    </citation>
    <scope>NUCLEOTIDE SEQUENCE [LARGE SCALE GENOMIC DNA]</scope>
    <source>
        <strain evidence="6 7">Y170</strain>
    </source>
</reference>
<dbReference type="InterPro" id="IPR002731">
    <property type="entry name" value="ATPase_BadF"/>
</dbReference>
<dbReference type="InterPro" id="IPR010327">
    <property type="entry name" value="FldB/FldC_alpha/beta"/>
</dbReference>
<keyword evidence="4" id="KW-0411">Iron-sulfur</keyword>
<dbReference type="EMBL" id="LOED01000003">
    <property type="protein sequence ID" value="KXG78389.1"/>
    <property type="molecule type" value="Genomic_DNA"/>
</dbReference>
<dbReference type="STRING" id="520764.AN618_04550"/>